<evidence type="ECO:0000313" key="2">
    <source>
        <dbReference type="Proteomes" id="UP001245184"/>
    </source>
</evidence>
<accession>A0ABD5CIB5</accession>
<dbReference type="Proteomes" id="UP001245184">
    <property type="component" value="Unassembled WGS sequence"/>
</dbReference>
<dbReference type="AlphaFoldDB" id="A0ABD5CIB5"/>
<name>A0ABD5CIB5_9BURK</name>
<organism evidence="1 2">
    <name type="scientific">Paraburkholderia graminis</name>
    <dbReference type="NCBI Taxonomy" id="60548"/>
    <lineage>
        <taxon>Bacteria</taxon>
        <taxon>Pseudomonadati</taxon>
        <taxon>Pseudomonadota</taxon>
        <taxon>Betaproteobacteria</taxon>
        <taxon>Burkholderiales</taxon>
        <taxon>Burkholderiaceae</taxon>
        <taxon>Paraburkholderia</taxon>
    </lineage>
</organism>
<proteinExistence type="predicted"/>
<reference evidence="1 2" key="1">
    <citation type="submission" date="2023-08" db="EMBL/GenBank/DDBJ databases">
        <title>Genome sequencing of plant associated microbes to promote plant fitness in Sorghum bicolor and Oryza sativa.</title>
        <authorList>
            <person name="Coleman-Derr D."/>
        </authorList>
    </citation>
    <scope>NUCLEOTIDE SEQUENCE [LARGE SCALE GENOMIC DNA]</scope>
    <source>
        <strain evidence="1 2">SLBN-33</strain>
    </source>
</reference>
<evidence type="ECO:0000313" key="1">
    <source>
        <dbReference type="EMBL" id="MDR6205002.1"/>
    </source>
</evidence>
<gene>
    <name evidence="1" type="ORF">QF025_003722</name>
</gene>
<dbReference type="EMBL" id="JAVIZN010000002">
    <property type="protein sequence ID" value="MDR6205002.1"/>
    <property type="molecule type" value="Genomic_DNA"/>
</dbReference>
<protein>
    <submittedName>
        <fullName evidence="1">Uncharacterized protein</fullName>
    </submittedName>
</protein>
<comment type="caution">
    <text evidence="1">The sequence shown here is derived from an EMBL/GenBank/DDBJ whole genome shotgun (WGS) entry which is preliminary data.</text>
</comment>
<sequence>MALLTHTHEAPGDSPLLGRITGRFLSLPKFALARWLFSASRRYCEVPALSELPAFNGFDEALALSSVNFVFPAL</sequence>